<protein>
    <submittedName>
        <fullName evidence="3">Uncharacterized protein</fullName>
    </submittedName>
</protein>
<feature type="domain" description="DUF2786" evidence="1">
    <location>
        <begin position="9"/>
        <end position="46"/>
    </location>
</feature>
<dbReference type="Proteomes" id="UP000182827">
    <property type="component" value="Unassembled WGS sequence"/>
</dbReference>
<sequence length="235" mass="26216">MIENISDSALRKIKRCMELSKSSNENEAAIALKQMKLLMDQHNVTQQHVMAVDVTTKSNNLDVVARPARWVLGLHSVIAQAMDCEGFVCEGGYWGPMQVSFLGVGASPEIAGYAFEVLYKKLKNDRAEFIQSNLQRFKRSNKTKLADAFCDGWVANVYTKVKNLSPNHEAAEKIKAYKETNADKYSKESFKVKDRYDRSDNKAQAAMHMGASSSSDVNLFVATGHQEKNLIGANQ</sequence>
<dbReference type="AlphaFoldDB" id="A0A1I6UAI7"/>
<feature type="domain" description="DUF7168" evidence="2">
    <location>
        <begin position="63"/>
        <end position="189"/>
    </location>
</feature>
<keyword evidence="4" id="KW-1185">Reference proteome</keyword>
<proteinExistence type="predicted"/>
<evidence type="ECO:0000259" key="1">
    <source>
        <dbReference type="Pfam" id="PF10979"/>
    </source>
</evidence>
<organism evidence="3 4">
    <name type="scientific">Acinetobacter bohemicus</name>
    <dbReference type="NCBI Taxonomy" id="1435036"/>
    <lineage>
        <taxon>Bacteria</taxon>
        <taxon>Pseudomonadati</taxon>
        <taxon>Pseudomonadota</taxon>
        <taxon>Gammaproteobacteria</taxon>
        <taxon>Moraxellales</taxon>
        <taxon>Moraxellaceae</taxon>
        <taxon>Acinetobacter</taxon>
    </lineage>
</organism>
<evidence type="ECO:0000259" key="2">
    <source>
        <dbReference type="Pfam" id="PF23771"/>
    </source>
</evidence>
<evidence type="ECO:0000313" key="4">
    <source>
        <dbReference type="Proteomes" id="UP000182827"/>
    </source>
</evidence>
<dbReference type="PIRSF" id="PIRSF028111">
    <property type="entry name" value="UCP028111"/>
    <property type="match status" value="1"/>
</dbReference>
<reference evidence="4" key="1">
    <citation type="submission" date="2016-10" db="EMBL/GenBank/DDBJ databases">
        <authorList>
            <person name="Varghese N."/>
            <person name="Submissions S."/>
        </authorList>
    </citation>
    <scope>NUCLEOTIDE SEQUENCE [LARGE SCALE GENOMIC DNA]</scope>
    <source>
        <strain evidence="4">ANC 5076</strain>
    </source>
</reference>
<dbReference type="InterPro" id="IPR016868">
    <property type="entry name" value="Phage_B3_Orf5"/>
</dbReference>
<name>A0A1I6UAI7_9GAMM</name>
<dbReference type="InterPro" id="IPR024498">
    <property type="entry name" value="DUF2786"/>
</dbReference>
<dbReference type="EMBL" id="FOZU01000015">
    <property type="protein sequence ID" value="SFS98460.1"/>
    <property type="molecule type" value="Genomic_DNA"/>
</dbReference>
<dbReference type="RefSeq" id="WP_228144045.1">
    <property type="nucleotide sequence ID" value="NZ_FOZU01000015.1"/>
</dbReference>
<dbReference type="InterPro" id="IPR055592">
    <property type="entry name" value="DUF7168"/>
</dbReference>
<accession>A0A1I6UAI7</accession>
<evidence type="ECO:0000313" key="3">
    <source>
        <dbReference type="EMBL" id="SFS98460.1"/>
    </source>
</evidence>
<gene>
    <name evidence="3" type="ORF">SAMN05444586_101546</name>
</gene>
<dbReference type="Pfam" id="PF10979">
    <property type="entry name" value="DUF2786"/>
    <property type="match status" value="1"/>
</dbReference>
<dbReference type="Pfam" id="PF23771">
    <property type="entry name" value="DUF7168"/>
    <property type="match status" value="1"/>
</dbReference>